<reference evidence="3" key="1">
    <citation type="submission" date="2023-07" db="EMBL/GenBank/DDBJ databases">
        <title>Glyphosate-induced phosphonatase operons in soil bacteria of genus Achromobacter.</title>
        <authorList>
            <person name="Epiktetov D.O."/>
            <person name="Sviridov A.V."/>
            <person name="Tarlachkov S.V."/>
            <person name="Shushkova T.V."/>
            <person name="Toropygin I.Y."/>
            <person name="Leontievsky A."/>
        </authorList>
    </citation>
    <scope>NUCLEOTIDE SEQUENCE [LARGE SCALE GENOMIC DNA]</scope>
    <source>
        <strain evidence="3">Kg 16</strain>
    </source>
</reference>
<sequence length="82" mass="8824">MANAANYDGFYSKAGSIIRDIAGGHLFDNGNKRTAVEIVEQLIVRNGVDGPAKQVIWNVVDKVATGELIDVKNIARALRGLD</sequence>
<gene>
    <name evidence="2" type="ORF">RIU57_07915</name>
</gene>
<proteinExistence type="predicted"/>
<protein>
    <recommendedName>
        <fullName evidence="1">Fido domain-containing protein</fullName>
    </recommendedName>
</protein>
<dbReference type="EMBL" id="JAVKVN010000002">
    <property type="protein sequence ID" value="MDR7945018.1"/>
    <property type="molecule type" value="Genomic_DNA"/>
</dbReference>
<evidence type="ECO:0000313" key="2">
    <source>
        <dbReference type="EMBL" id="MDR7945018.1"/>
    </source>
</evidence>
<evidence type="ECO:0000313" key="3">
    <source>
        <dbReference type="Proteomes" id="UP001264156"/>
    </source>
</evidence>
<name>A0ABU2DAE1_ACHAE</name>
<keyword evidence="3" id="KW-1185">Reference proteome</keyword>
<organism evidence="2 3">
    <name type="scientific">Achromobacter aegrifaciens</name>
    <dbReference type="NCBI Taxonomy" id="1287736"/>
    <lineage>
        <taxon>Bacteria</taxon>
        <taxon>Pseudomonadati</taxon>
        <taxon>Pseudomonadota</taxon>
        <taxon>Betaproteobacteria</taxon>
        <taxon>Burkholderiales</taxon>
        <taxon>Alcaligenaceae</taxon>
        <taxon>Achromobacter</taxon>
    </lineage>
</organism>
<feature type="domain" description="Fido" evidence="1">
    <location>
        <begin position="1"/>
        <end position="82"/>
    </location>
</feature>
<dbReference type="Gene3D" id="1.20.120.1870">
    <property type="entry name" value="Fic/DOC protein, Fido domain"/>
    <property type="match status" value="1"/>
</dbReference>
<dbReference type="PROSITE" id="PS51459">
    <property type="entry name" value="FIDO"/>
    <property type="match status" value="1"/>
</dbReference>
<dbReference type="InterPro" id="IPR053737">
    <property type="entry name" value="Type_II_TA_Toxin"/>
</dbReference>
<dbReference type="InterPro" id="IPR003812">
    <property type="entry name" value="Fido"/>
</dbReference>
<dbReference type="Proteomes" id="UP001264156">
    <property type="component" value="Unassembled WGS sequence"/>
</dbReference>
<accession>A0ABU2DAE1</accession>
<comment type="caution">
    <text evidence="2">The sequence shown here is derived from an EMBL/GenBank/DDBJ whole genome shotgun (WGS) entry which is preliminary data.</text>
</comment>
<dbReference type="RefSeq" id="WP_192354939.1">
    <property type="nucleotide sequence ID" value="NZ_JAVKVN010000002.1"/>
</dbReference>
<evidence type="ECO:0000259" key="1">
    <source>
        <dbReference type="PROSITE" id="PS51459"/>
    </source>
</evidence>